<dbReference type="InterPro" id="IPR018060">
    <property type="entry name" value="HTH_AraC"/>
</dbReference>
<dbReference type="Pfam" id="PF06719">
    <property type="entry name" value="AraC_N"/>
    <property type="match status" value="1"/>
</dbReference>
<dbReference type="EMBL" id="PNYB01000005">
    <property type="protein sequence ID" value="PMS26240.1"/>
    <property type="molecule type" value="Genomic_DNA"/>
</dbReference>
<dbReference type="GO" id="GO:0003700">
    <property type="term" value="F:DNA-binding transcription factor activity"/>
    <property type="evidence" value="ECO:0007669"/>
    <property type="project" value="InterPro"/>
</dbReference>
<dbReference type="InterPro" id="IPR009594">
    <property type="entry name" value="Tscrpt_reg_HTH_AraC_N"/>
</dbReference>
<accession>A0A2N7WA00</accession>
<comment type="caution">
    <text evidence="4">The sequence shown here is derived from an EMBL/GenBank/DDBJ whole genome shotgun (WGS) entry which is preliminary data.</text>
</comment>
<dbReference type="PANTHER" id="PTHR43436">
    <property type="entry name" value="ARAC-FAMILY TRANSCRIPTIONAL REGULATOR"/>
    <property type="match status" value="1"/>
</dbReference>
<dbReference type="Pfam" id="PF12833">
    <property type="entry name" value="HTH_18"/>
    <property type="match status" value="1"/>
</dbReference>
<feature type="domain" description="HTH araC/xylS-type" evidence="3">
    <location>
        <begin position="206"/>
        <end position="304"/>
    </location>
</feature>
<sequence length="324" mass="35845">MSTKRASSEPAALSSRSRKRMIALLCALAPDEGYNLTPLPSVRILRSNRPLSRTPVLYDPGIVIVCQGRKRGYFGGQLYLYDERHYLAVSVPVPFSIETDATEERPLLALYLHLDFALAAELAEQIDREAVVPERAPAPYSMMSSPMDDAMQASVLRFLEAMHRPLEAAVLGAGLLRELYFRVLTGAQGGSLREALAMRGQFGQIGRSLRMIHAGYARPLDVRTLADEAGMSIPSFHSHFKAITKMSPMQYIKSTRLHQARLLMVRNELTAEAAAHAVGYASPSQFSREFRRLFGLTPAAEAKRMRESFAMPAAFADAAYVSSH</sequence>
<proteinExistence type="predicted"/>
<dbReference type="SUPFAM" id="SSF46689">
    <property type="entry name" value="Homeodomain-like"/>
    <property type="match status" value="2"/>
</dbReference>
<dbReference type="GO" id="GO:0043565">
    <property type="term" value="F:sequence-specific DNA binding"/>
    <property type="evidence" value="ECO:0007669"/>
    <property type="project" value="InterPro"/>
</dbReference>
<evidence type="ECO:0000259" key="3">
    <source>
        <dbReference type="PROSITE" id="PS01124"/>
    </source>
</evidence>
<gene>
    <name evidence="4" type="ORF">C0Z19_08445</name>
</gene>
<dbReference type="PROSITE" id="PS01124">
    <property type="entry name" value="HTH_ARAC_FAMILY_2"/>
    <property type="match status" value="1"/>
</dbReference>
<dbReference type="PANTHER" id="PTHR43436:SF2">
    <property type="entry name" value="ARAC_XYLS FAMILY TRANSCRIPTIONAL REGULATOR"/>
    <property type="match status" value="1"/>
</dbReference>
<evidence type="ECO:0000313" key="5">
    <source>
        <dbReference type="Proteomes" id="UP000235347"/>
    </source>
</evidence>
<dbReference type="AlphaFoldDB" id="A0A2N7WA00"/>
<keyword evidence="2" id="KW-0804">Transcription</keyword>
<dbReference type="Proteomes" id="UP000235347">
    <property type="component" value="Unassembled WGS sequence"/>
</dbReference>
<dbReference type="InterPro" id="IPR009057">
    <property type="entry name" value="Homeodomain-like_sf"/>
</dbReference>
<name>A0A2N7WA00_9BURK</name>
<dbReference type="SMART" id="SM00342">
    <property type="entry name" value="HTH_ARAC"/>
    <property type="match status" value="1"/>
</dbReference>
<reference evidence="4 5" key="1">
    <citation type="submission" date="2018-01" db="EMBL/GenBank/DDBJ databases">
        <title>Whole genome analyses suggest that Burkholderia sensu lato contains two further novel genera in the rhizoxinica-symbiotica group Mycetohabitans gen. nov., and Trinickia gen. nov.: implications for the evolution of diazotrophy and nodulation in the Burkholderiaceae.</title>
        <authorList>
            <person name="Estrada-de los Santos P."/>
            <person name="Palmer M."/>
            <person name="Chavez-Ramirez B."/>
            <person name="Beukes C."/>
            <person name="Steenkamp E.T."/>
            <person name="Hirsch A.M."/>
            <person name="Manyaka P."/>
            <person name="Maluk M."/>
            <person name="Lafos M."/>
            <person name="Crook M."/>
            <person name="Gross E."/>
            <person name="Simon M.F."/>
            <person name="Bueno dos Reis Junior F."/>
            <person name="Poole P.S."/>
            <person name="Venter S.N."/>
            <person name="James E.K."/>
        </authorList>
    </citation>
    <scope>NUCLEOTIDE SEQUENCE [LARGE SCALE GENOMIC DNA]</scope>
    <source>
        <strain evidence="4 5">GP25-8</strain>
    </source>
</reference>
<evidence type="ECO:0000313" key="4">
    <source>
        <dbReference type="EMBL" id="PMS26240.1"/>
    </source>
</evidence>
<organism evidence="4 5">
    <name type="scientific">Trinickia soli</name>
    <dbReference type="NCBI Taxonomy" id="380675"/>
    <lineage>
        <taxon>Bacteria</taxon>
        <taxon>Pseudomonadati</taxon>
        <taxon>Pseudomonadota</taxon>
        <taxon>Betaproteobacteria</taxon>
        <taxon>Burkholderiales</taxon>
        <taxon>Burkholderiaceae</taxon>
        <taxon>Trinickia</taxon>
    </lineage>
</organism>
<evidence type="ECO:0000256" key="1">
    <source>
        <dbReference type="ARBA" id="ARBA00023015"/>
    </source>
</evidence>
<dbReference type="Gene3D" id="1.10.10.60">
    <property type="entry name" value="Homeodomain-like"/>
    <property type="match status" value="1"/>
</dbReference>
<protein>
    <submittedName>
        <fullName evidence="4">AraC family transcriptional regulator</fullName>
    </submittedName>
</protein>
<keyword evidence="1" id="KW-0805">Transcription regulation</keyword>
<evidence type="ECO:0000256" key="2">
    <source>
        <dbReference type="ARBA" id="ARBA00023163"/>
    </source>
</evidence>
<dbReference type="RefSeq" id="WP_102609335.1">
    <property type="nucleotide sequence ID" value="NZ_CADIKD010000008.1"/>
</dbReference>
<keyword evidence="5" id="KW-1185">Reference proteome</keyword>